<keyword evidence="3" id="KW-1185">Reference proteome</keyword>
<reference evidence="2 3" key="1">
    <citation type="journal article" date="2018" name="IMA Fungus">
        <title>IMA Genome-F 9: Draft genome sequence of Annulohypoxylon stygium, Aspergillus mulundensis, Berkeleyomyces basicola (syn. Thielaviopsis basicola), Ceratocystis smalleyi, two Cercospora beticola strains, Coleophoma cylindrospora, Fusarium fracticaudum, Phialophora cf. hyalina, and Morchella septimelata.</title>
        <authorList>
            <person name="Wingfield B.D."/>
            <person name="Bills G.F."/>
            <person name="Dong Y."/>
            <person name="Huang W."/>
            <person name="Nel W.J."/>
            <person name="Swalarsk-Parry B.S."/>
            <person name="Vaghefi N."/>
            <person name="Wilken P.M."/>
            <person name="An Z."/>
            <person name="de Beer Z.W."/>
            <person name="De Vos L."/>
            <person name="Chen L."/>
            <person name="Duong T.A."/>
            <person name="Gao Y."/>
            <person name="Hammerbacher A."/>
            <person name="Kikkert J.R."/>
            <person name="Li Y."/>
            <person name="Li H."/>
            <person name="Li K."/>
            <person name="Li Q."/>
            <person name="Liu X."/>
            <person name="Ma X."/>
            <person name="Naidoo K."/>
            <person name="Pethybridge S.J."/>
            <person name="Sun J."/>
            <person name="Steenkamp E.T."/>
            <person name="van der Nest M.A."/>
            <person name="van Wyk S."/>
            <person name="Wingfield M.J."/>
            <person name="Xiong C."/>
            <person name="Yue Q."/>
            <person name="Zhang X."/>
        </authorList>
    </citation>
    <scope>NUCLEOTIDE SEQUENCE [LARGE SCALE GENOMIC DNA]</scope>
    <source>
        <strain evidence="2 3">BP 5553</strain>
    </source>
</reference>
<proteinExistence type="predicted"/>
<feature type="compositionally biased region" description="Polar residues" evidence="1">
    <location>
        <begin position="139"/>
        <end position="163"/>
    </location>
</feature>
<protein>
    <submittedName>
        <fullName evidence="2">Uncharacterized protein</fullName>
    </submittedName>
</protein>
<dbReference type="GeneID" id="43595034"/>
<evidence type="ECO:0000313" key="2">
    <source>
        <dbReference type="EMBL" id="RDL42206.1"/>
    </source>
</evidence>
<name>A0A370U351_9HELO</name>
<dbReference type="EMBL" id="NPIC01000001">
    <property type="protein sequence ID" value="RDL42206.1"/>
    <property type="molecule type" value="Genomic_DNA"/>
</dbReference>
<feature type="region of interest" description="Disordered" evidence="1">
    <location>
        <begin position="190"/>
        <end position="231"/>
    </location>
</feature>
<dbReference type="Proteomes" id="UP000254866">
    <property type="component" value="Unassembled WGS sequence"/>
</dbReference>
<feature type="compositionally biased region" description="Polar residues" evidence="1">
    <location>
        <begin position="56"/>
        <end position="65"/>
    </location>
</feature>
<evidence type="ECO:0000313" key="3">
    <source>
        <dbReference type="Proteomes" id="UP000254866"/>
    </source>
</evidence>
<sequence>MYGGRRDDRDRRRESGRRSDRESLPYLPPPSMYPLQGMSSAEYREPLRYPPPPSMYSLQGMSSAQYREILDDMEQARTGQSRAGQWVNTQPGEETVRRGYAGFGGENLDRDRRGGGNDAASEHSWRSDEGTYVEEDSSSSHQEPTARQGSGYSRDSQYQTGNQPPRGWYGGRYDHMPPIRYEAATVSMRYVPEGPGGQSSRYPLDYPSSRGRSRREEEERAREMDRRFSRR</sequence>
<accession>A0A370U351</accession>
<feature type="compositionally biased region" description="Basic and acidic residues" evidence="1">
    <location>
        <begin position="214"/>
        <end position="231"/>
    </location>
</feature>
<organism evidence="2 3">
    <name type="scientific">Venustampulla echinocandica</name>
    <dbReference type="NCBI Taxonomy" id="2656787"/>
    <lineage>
        <taxon>Eukaryota</taxon>
        <taxon>Fungi</taxon>
        <taxon>Dikarya</taxon>
        <taxon>Ascomycota</taxon>
        <taxon>Pezizomycotina</taxon>
        <taxon>Leotiomycetes</taxon>
        <taxon>Helotiales</taxon>
        <taxon>Pleuroascaceae</taxon>
        <taxon>Venustampulla</taxon>
    </lineage>
</organism>
<gene>
    <name evidence="2" type="ORF">BP5553_02185</name>
</gene>
<feature type="compositionally biased region" description="Basic and acidic residues" evidence="1">
    <location>
        <begin position="107"/>
        <end position="129"/>
    </location>
</feature>
<feature type="region of interest" description="Disordered" evidence="1">
    <location>
        <begin position="1"/>
        <end position="175"/>
    </location>
</feature>
<feature type="compositionally biased region" description="Polar residues" evidence="1">
    <location>
        <begin position="77"/>
        <end position="92"/>
    </location>
</feature>
<feature type="compositionally biased region" description="Basic and acidic residues" evidence="1">
    <location>
        <begin position="1"/>
        <end position="23"/>
    </location>
</feature>
<comment type="caution">
    <text evidence="2">The sequence shown here is derived from an EMBL/GenBank/DDBJ whole genome shotgun (WGS) entry which is preliminary data.</text>
</comment>
<dbReference type="AlphaFoldDB" id="A0A370U351"/>
<evidence type="ECO:0000256" key="1">
    <source>
        <dbReference type="SAM" id="MobiDB-lite"/>
    </source>
</evidence>
<dbReference type="RefSeq" id="XP_031874862.1">
    <property type="nucleotide sequence ID" value="XM_032010808.1"/>
</dbReference>